<organism evidence="2 3">
    <name type="scientific">Trichonephila clavata</name>
    <name type="common">Joro spider</name>
    <name type="synonym">Nephila clavata</name>
    <dbReference type="NCBI Taxonomy" id="2740835"/>
    <lineage>
        <taxon>Eukaryota</taxon>
        <taxon>Metazoa</taxon>
        <taxon>Ecdysozoa</taxon>
        <taxon>Arthropoda</taxon>
        <taxon>Chelicerata</taxon>
        <taxon>Arachnida</taxon>
        <taxon>Araneae</taxon>
        <taxon>Araneomorphae</taxon>
        <taxon>Entelegynae</taxon>
        <taxon>Araneoidea</taxon>
        <taxon>Nephilidae</taxon>
        <taxon>Trichonephila</taxon>
    </lineage>
</organism>
<evidence type="ECO:0000256" key="1">
    <source>
        <dbReference type="SAM" id="MobiDB-lite"/>
    </source>
</evidence>
<dbReference type="Proteomes" id="UP000887116">
    <property type="component" value="Unassembled WGS sequence"/>
</dbReference>
<comment type="caution">
    <text evidence="2">The sequence shown here is derived from an EMBL/GenBank/DDBJ whole genome shotgun (WGS) entry which is preliminary data.</text>
</comment>
<keyword evidence="3" id="KW-1185">Reference proteome</keyword>
<dbReference type="OrthoDB" id="10455588at2759"/>
<accession>A0A8X6LPM3</accession>
<feature type="compositionally biased region" description="Basic and acidic residues" evidence="1">
    <location>
        <begin position="71"/>
        <end position="83"/>
    </location>
</feature>
<reference evidence="2" key="1">
    <citation type="submission" date="2020-07" db="EMBL/GenBank/DDBJ databases">
        <title>Multicomponent nature underlies the extraordinary mechanical properties of spider dragline silk.</title>
        <authorList>
            <person name="Kono N."/>
            <person name="Nakamura H."/>
            <person name="Mori M."/>
            <person name="Yoshida Y."/>
            <person name="Ohtoshi R."/>
            <person name="Malay A.D."/>
            <person name="Moran D.A.P."/>
            <person name="Tomita M."/>
            <person name="Numata K."/>
            <person name="Arakawa K."/>
        </authorList>
    </citation>
    <scope>NUCLEOTIDE SEQUENCE</scope>
</reference>
<dbReference type="EMBL" id="BMAO01017482">
    <property type="protein sequence ID" value="GFR16002.1"/>
    <property type="molecule type" value="Genomic_DNA"/>
</dbReference>
<name>A0A8X6LPM3_TRICU</name>
<sequence>VQEWINNLNLEDNLPNYISEDNGDREIDSPIAISDNTESANKLSIVVAEKPKTPKQHCSFKLSTISLSQEKTDSLLDTSKESSVDTSNKSSFNDKGVAIHFNNADFEADEPELIETFKNAIDVKDQFPVFNENYHLLSDFNGGNTKRCCC</sequence>
<dbReference type="AlphaFoldDB" id="A0A8X6LPM3"/>
<gene>
    <name evidence="2" type="ORF">TNCT_321141</name>
</gene>
<feature type="region of interest" description="Disordered" evidence="1">
    <location>
        <begin position="71"/>
        <end position="90"/>
    </location>
</feature>
<protein>
    <submittedName>
        <fullName evidence="2">Uncharacterized protein</fullName>
    </submittedName>
</protein>
<feature type="non-terminal residue" evidence="2">
    <location>
        <position position="1"/>
    </location>
</feature>
<evidence type="ECO:0000313" key="2">
    <source>
        <dbReference type="EMBL" id="GFR16002.1"/>
    </source>
</evidence>
<proteinExistence type="predicted"/>
<evidence type="ECO:0000313" key="3">
    <source>
        <dbReference type="Proteomes" id="UP000887116"/>
    </source>
</evidence>